<sequence length="179" mass="20159">MSPINKPTTIKELDGLPAGEIDFRIAQSEQRTKQFLEARLNTQDEKLDTMQQDLSALVGTPLVAGMIKDIKTSIDAVRDRQEEQAGKHSDWHEADLTFRTEVITRVGTIETEQKKMTGQMRMIRWFVATSKGVSKCLELAIKALTEADFWKVFGAAGLMWALSHYAPAVFKVVAEYVKQ</sequence>
<feature type="coiled-coil region" evidence="1">
    <location>
        <begin position="26"/>
        <end position="53"/>
    </location>
</feature>
<gene>
    <name evidence="2" type="ordered locus">AciX9_1978</name>
</gene>
<protein>
    <submittedName>
        <fullName evidence="2">Uncharacterized protein</fullName>
    </submittedName>
</protein>
<reference evidence="3" key="1">
    <citation type="submission" date="2011-01" db="EMBL/GenBank/DDBJ databases">
        <title>Complete sequence of chromosome of Acidobacterium sp. MP5ACTX9.</title>
        <authorList>
            <consortium name="US DOE Joint Genome Institute"/>
            <person name="Lucas S."/>
            <person name="Copeland A."/>
            <person name="Lapidus A."/>
            <person name="Cheng J.-F."/>
            <person name="Goodwin L."/>
            <person name="Pitluck S."/>
            <person name="Teshima H."/>
            <person name="Detter J.C."/>
            <person name="Han C."/>
            <person name="Tapia R."/>
            <person name="Land M."/>
            <person name="Hauser L."/>
            <person name="Kyrpides N."/>
            <person name="Ivanova N."/>
            <person name="Ovchinnikova G."/>
            <person name="Pagani I."/>
            <person name="Rawat S.R."/>
            <person name="Mannisto M."/>
            <person name="Haggblom M.M."/>
            <person name="Woyke T."/>
        </authorList>
    </citation>
    <scope>NUCLEOTIDE SEQUENCE [LARGE SCALE GENOMIC DNA]</scope>
    <source>
        <strain evidence="3">MP5ACTX9</strain>
    </source>
</reference>
<dbReference type="OrthoDB" id="9907277at2"/>
<dbReference type="RefSeq" id="WP_013580343.1">
    <property type="nucleotide sequence ID" value="NC_015064.1"/>
</dbReference>
<dbReference type="PaxDb" id="1198114-AciX9_1978"/>
<organism evidence="3">
    <name type="scientific">Granulicella tundricola (strain ATCC BAA-1859 / DSM 23138 / MP5ACTX9)</name>
    <dbReference type="NCBI Taxonomy" id="1198114"/>
    <lineage>
        <taxon>Bacteria</taxon>
        <taxon>Pseudomonadati</taxon>
        <taxon>Acidobacteriota</taxon>
        <taxon>Terriglobia</taxon>
        <taxon>Terriglobales</taxon>
        <taxon>Acidobacteriaceae</taxon>
        <taxon>Granulicella</taxon>
    </lineage>
</organism>
<dbReference type="HOGENOM" id="CLU_1501468_0_0_0"/>
<accession>E8X0S3</accession>
<dbReference type="KEGG" id="acm:AciX9_1978"/>
<evidence type="ECO:0000313" key="3">
    <source>
        <dbReference type="Proteomes" id="UP000000343"/>
    </source>
</evidence>
<proteinExistence type="predicted"/>
<dbReference type="Proteomes" id="UP000000343">
    <property type="component" value="Chromosome"/>
</dbReference>
<name>E8X0S3_GRATM</name>
<dbReference type="AlphaFoldDB" id="E8X0S3"/>
<evidence type="ECO:0000313" key="2">
    <source>
        <dbReference type="EMBL" id="ADW69024.1"/>
    </source>
</evidence>
<keyword evidence="1" id="KW-0175">Coiled coil</keyword>
<dbReference type="STRING" id="1198114.AciX9_1978"/>
<evidence type="ECO:0000256" key="1">
    <source>
        <dbReference type="SAM" id="Coils"/>
    </source>
</evidence>
<keyword evidence="3" id="KW-1185">Reference proteome</keyword>
<dbReference type="EMBL" id="CP002480">
    <property type="protein sequence ID" value="ADW69024.1"/>
    <property type="molecule type" value="Genomic_DNA"/>
</dbReference>